<gene>
    <name evidence="1" type="ORF">G1C95_2337</name>
</gene>
<sequence length="319" mass="34391">MPTASSTGSVVSLPVHNAACEKACGKTCKCHCAGSGHRCDLIQQTLRGKQSPILNSCFGALFSSATANPVQGQVVASGRQWDSSPVITSIPQTGRRASQVEQRILDVSLHDLFRFVATLNLSGSWPQASEALMMKHSASVQKSVEAVSANDASNGYLWAAGMAALSDFFSSLGANSPFPSLTQIQTGVSNNLSTASYSKLAYPRRSKAPTIHALNNFKVSNDLAEALAKGAVEAYQLLNQNLNDLLFLIQFIGSATTVDLWRHPAVVRYCLQPALQTALTRLKNSQVSSSMGYSMVTPSNEFDLINNHLKNLWLKNKNW</sequence>
<dbReference type="AlphaFoldDB" id="A0A7Y0HUV0"/>
<evidence type="ECO:0000313" key="2">
    <source>
        <dbReference type="Proteomes" id="UP000532194"/>
    </source>
</evidence>
<reference evidence="1 2" key="1">
    <citation type="submission" date="2020-02" db="EMBL/GenBank/DDBJ databases">
        <title>Characterization of phylogenetic diversity of novel bifidobacterial species isolated in Czech ZOOs.</title>
        <authorList>
            <person name="Lugli G.A."/>
            <person name="Vera N.B."/>
            <person name="Ventura M."/>
        </authorList>
    </citation>
    <scope>NUCLEOTIDE SEQUENCE [LARGE SCALE GENOMIC DNA]</scope>
    <source>
        <strain evidence="1 2">DSM 109957</strain>
    </source>
</reference>
<dbReference type="Proteomes" id="UP000532194">
    <property type="component" value="Unassembled WGS sequence"/>
</dbReference>
<organism evidence="1 2">
    <name type="scientific">Bifidobacterium oedipodis</name>
    <dbReference type="NCBI Taxonomy" id="2675322"/>
    <lineage>
        <taxon>Bacteria</taxon>
        <taxon>Bacillati</taxon>
        <taxon>Actinomycetota</taxon>
        <taxon>Actinomycetes</taxon>
        <taxon>Bifidobacteriales</taxon>
        <taxon>Bifidobacteriaceae</taxon>
        <taxon>Bifidobacterium</taxon>
    </lineage>
</organism>
<comment type="caution">
    <text evidence="1">The sequence shown here is derived from an EMBL/GenBank/DDBJ whole genome shotgun (WGS) entry which is preliminary data.</text>
</comment>
<protein>
    <submittedName>
        <fullName evidence="1">Uncharacterized protein</fullName>
    </submittedName>
</protein>
<name>A0A7Y0HUV0_9BIFI</name>
<dbReference type="EMBL" id="JAAIII010000009">
    <property type="protein sequence ID" value="NMM95149.1"/>
    <property type="molecule type" value="Genomic_DNA"/>
</dbReference>
<dbReference type="RefSeq" id="WP_169173151.1">
    <property type="nucleotide sequence ID" value="NZ_JAAIII010000009.1"/>
</dbReference>
<accession>A0A7Y0HUV0</accession>
<keyword evidence="2" id="KW-1185">Reference proteome</keyword>
<proteinExistence type="predicted"/>
<evidence type="ECO:0000313" key="1">
    <source>
        <dbReference type="EMBL" id="NMM95149.1"/>
    </source>
</evidence>